<dbReference type="Proteomes" id="UP000037660">
    <property type="component" value="Unassembled WGS sequence"/>
</dbReference>
<dbReference type="STRING" id="1547922.ISF6_5337"/>
<proteinExistence type="predicted"/>
<accession>A0A0K8P8F1</accession>
<dbReference type="AlphaFoldDB" id="A0A0K8P8F1"/>
<organism evidence="1 2">
    <name type="scientific">Piscinibacter sakaiensis</name>
    <name type="common">Ideonella sakaiensis</name>
    <dbReference type="NCBI Taxonomy" id="1547922"/>
    <lineage>
        <taxon>Bacteria</taxon>
        <taxon>Pseudomonadati</taxon>
        <taxon>Pseudomonadota</taxon>
        <taxon>Betaproteobacteria</taxon>
        <taxon>Burkholderiales</taxon>
        <taxon>Sphaerotilaceae</taxon>
        <taxon>Piscinibacter</taxon>
    </lineage>
</organism>
<dbReference type="Pfam" id="PF18906">
    <property type="entry name" value="Phage_tube_2"/>
    <property type="match status" value="1"/>
</dbReference>
<reference evidence="2" key="1">
    <citation type="submission" date="2015-07" db="EMBL/GenBank/DDBJ databases">
        <title>Discovery of a poly(ethylene terephthalate assimilation.</title>
        <authorList>
            <person name="Yoshida S."/>
            <person name="Hiraga K."/>
            <person name="Takehana T."/>
            <person name="Taniguchi I."/>
            <person name="Yamaji H."/>
            <person name="Maeda Y."/>
            <person name="Toyohara K."/>
            <person name="Miyamoto K."/>
            <person name="Kimura Y."/>
            <person name="Oda K."/>
        </authorList>
    </citation>
    <scope>NUCLEOTIDE SEQUENCE [LARGE SCALE GENOMIC DNA]</scope>
    <source>
        <strain evidence="2">NBRC 110686 / TISTR 2288 / 201-F6</strain>
    </source>
</reference>
<comment type="caution">
    <text evidence="1">The sequence shown here is derived from an EMBL/GenBank/DDBJ whole genome shotgun (WGS) entry which is preliminary data.</text>
</comment>
<dbReference type="EMBL" id="BBYR01000086">
    <property type="protein sequence ID" value="GAP38784.1"/>
    <property type="molecule type" value="Genomic_DNA"/>
</dbReference>
<evidence type="ECO:0000313" key="1">
    <source>
        <dbReference type="EMBL" id="GAP38784.1"/>
    </source>
</evidence>
<sequence>MPIPLSAEKTAVLVKIEATVGTNALPTGAANAVEVDSISISPFEAKTVDRRPVRPYFGGAKKLTASGNVKVEIEVPLSTSGSPGVVPQWDALMQICAASSTVVATTSVTYAPVSASMKSATVFVNIDGNNHIVTSCRGTWAMTVNAEGVPMLKFSLTGIYNAMAAAALPAVTYTGNAEPLPVNKANTTLSLHAQALVASAFAINLNGNVTYKNRIGDERVDFMGRATDFSATFESVPVGTKDWIAAAQANTTGALSLVHGVGAGKVITVSAAIAQLWTAKYSVDDMIHMTEVTGGLLPGGPNGNNEWSIVLT</sequence>
<dbReference type="RefSeq" id="WP_054022636.1">
    <property type="nucleotide sequence ID" value="NZ_BBYR01000086.1"/>
</dbReference>
<evidence type="ECO:0000313" key="2">
    <source>
        <dbReference type="Proteomes" id="UP000037660"/>
    </source>
</evidence>
<keyword evidence="2" id="KW-1185">Reference proteome</keyword>
<dbReference type="OrthoDB" id="6147138at2"/>
<dbReference type="InterPro" id="IPR044000">
    <property type="entry name" value="Phage_tube_2"/>
</dbReference>
<reference evidence="1 2" key="2">
    <citation type="journal article" date="2016" name="Science">
        <title>A bacterium that degrades and assimilates poly(ethylene terephthalate).</title>
        <authorList>
            <person name="Yoshida S."/>
            <person name="Hiraga K."/>
            <person name="Takehana T."/>
            <person name="Taniguchi I."/>
            <person name="Yamaji H."/>
            <person name="Maeda Y."/>
            <person name="Toyohara K."/>
            <person name="Miyamoto K."/>
            <person name="Kimura Y."/>
            <person name="Oda K."/>
        </authorList>
    </citation>
    <scope>NUCLEOTIDE SEQUENCE [LARGE SCALE GENOMIC DNA]</scope>
    <source>
        <strain evidence="2">NBRC 110686 / TISTR 2288 / 201-F6</strain>
    </source>
</reference>
<name>A0A0K8P8F1_PISS1</name>
<gene>
    <name evidence="1" type="ORF">ISF6_5337</name>
</gene>
<protein>
    <recommendedName>
        <fullName evidence="3">Phage protein</fullName>
    </recommendedName>
</protein>
<evidence type="ECO:0008006" key="3">
    <source>
        <dbReference type="Google" id="ProtNLM"/>
    </source>
</evidence>